<dbReference type="UniPathway" id="UPA00359">
    <property type="reaction ID" value="UER00482"/>
</dbReference>
<evidence type="ECO:0000256" key="7">
    <source>
        <dbReference type="ARBA" id="ARBA00022679"/>
    </source>
</evidence>
<dbReference type="GO" id="GO:0009029">
    <property type="term" value="F:lipid-A 4'-kinase activity"/>
    <property type="evidence" value="ECO:0007669"/>
    <property type="project" value="UniProtKB-UniRule"/>
</dbReference>
<evidence type="ECO:0000256" key="1">
    <source>
        <dbReference type="ARBA" id="ARBA00002274"/>
    </source>
</evidence>
<evidence type="ECO:0000256" key="8">
    <source>
        <dbReference type="ARBA" id="ARBA00022741"/>
    </source>
</evidence>
<proteinExistence type="inferred from homology"/>
<keyword evidence="9 13" id="KW-0418">Kinase</keyword>
<evidence type="ECO:0000256" key="11">
    <source>
        <dbReference type="ARBA" id="ARBA00023098"/>
    </source>
</evidence>
<accession>A0A5A9W3J8</accession>
<keyword evidence="6 13" id="KW-0441">Lipid A biosynthesis</keyword>
<comment type="function">
    <text evidence="1 13">Transfers the gamma-phosphate of ATP to the 4'-position of a tetraacyldisaccharide 1-phosphate intermediate (termed DS-1-P) to form tetraacyldisaccharide 1,4'-bis-phosphate (lipid IVA).</text>
</comment>
<dbReference type="GO" id="GO:0005886">
    <property type="term" value="C:plasma membrane"/>
    <property type="evidence" value="ECO:0007669"/>
    <property type="project" value="TreeGrafter"/>
</dbReference>
<evidence type="ECO:0000256" key="2">
    <source>
        <dbReference type="ARBA" id="ARBA00004870"/>
    </source>
</evidence>
<dbReference type="HAMAP" id="MF_00409">
    <property type="entry name" value="LpxK"/>
    <property type="match status" value="1"/>
</dbReference>
<dbReference type="Proteomes" id="UP000325302">
    <property type="component" value="Unassembled WGS sequence"/>
</dbReference>
<dbReference type="EMBL" id="SMRS01000003">
    <property type="protein sequence ID" value="KAA0875340.1"/>
    <property type="molecule type" value="Genomic_DNA"/>
</dbReference>
<dbReference type="InterPro" id="IPR027417">
    <property type="entry name" value="P-loop_NTPase"/>
</dbReference>
<dbReference type="GO" id="GO:0009245">
    <property type="term" value="P:lipid A biosynthetic process"/>
    <property type="evidence" value="ECO:0007669"/>
    <property type="project" value="UniProtKB-UniRule"/>
</dbReference>
<evidence type="ECO:0000313" key="15">
    <source>
        <dbReference type="Proteomes" id="UP000325302"/>
    </source>
</evidence>
<evidence type="ECO:0000256" key="6">
    <source>
        <dbReference type="ARBA" id="ARBA00022556"/>
    </source>
</evidence>
<gene>
    <name evidence="13" type="primary">lpxK</name>
    <name evidence="14" type="ORF">E1H14_04925</name>
</gene>
<protein>
    <recommendedName>
        <fullName evidence="4 13">Tetraacyldisaccharide 4'-kinase</fullName>
        <ecNumber evidence="3 13">2.7.1.130</ecNumber>
    </recommendedName>
    <alternativeName>
        <fullName evidence="12 13">Lipid A 4'-kinase</fullName>
    </alternativeName>
</protein>
<sequence>MSGIESAWYQKSTWLKCLRPLSSLYQSIVVRRRRTWLAHPERRWQAPVPVVLVGNITLGGTGKTPVVLALIDFLRQQGWRPGVISRGYKAKPPHFPFRVQPDSRPEASGDEPLLIVQTTQVPLVIDPDRPAAARHLLAEAEVDILISDDGMQHYALDRDIEIAVIDGQRGLGNARCLPEGPLREPAERLKSVDFCLINGVSADPWPGSFTLQLKPSAFYHLQTGARVELAHWCQHYGRGPLLALAGIGNPERFFQTLKALGLAFQTRIFADHHPFQADDLQREKEMTLVMTAKDAIKCREFADPNVWYLAVEAELPDEFLSALNARLSSLPSLAKGKEYGS</sequence>
<keyword evidence="15" id="KW-1185">Reference proteome</keyword>
<dbReference type="EC" id="2.7.1.130" evidence="3 13"/>
<dbReference type="SUPFAM" id="SSF52540">
    <property type="entry name" value="P-loop containing nucleoside triphosphate hydrolases"/>
    <property type="match status" value="1"/>
</dbReference>
<dbReference type="GO" id="GO:0005524">
    <property type="term" value="F:ATP binding"/>
    <property type="evidence" value="ECO:0007669"/>
    <property type="project" value="UniProtKB-UniRule"/>
</dbReference>
<dbReference type="RefSeq" id="WP_149390348.1">
    <property type="nucleotide sequence ID" value="NZ_SMRS01000003.1"/>
</dbReference>
<keyword evidence="7 13" id="KW-0808">Transferase</keyword>
<keyword evidence="5 13" id="KW-0444">Lipid biosynthesis</keyword>
<dbReference type="NCBIfam" id="TIGR00682">
    <property type="entry name" value="lpxK"/>
    <property type="match status" value="1"/>
</dbReference>
<dbReference type="AlphaFoldDB" id="A0A5A9W3J8"/>
<evidence type="ECO:0000256" key="9">
    <source>
        <dbReference type="ARBA" id="ARBA00022777"/>
    </source>
</evidence>
<comment type="caution">
    <text evidence="14">The sequence shown here is derived from an EMBL/GenBank/DDBJ whole genome shotgun (WGS) entry which is preliminary data.</text>
</comment>
<reference evidence="14 15" key="1">
    <citation type="submission" date="2019-03" db="EMBL/GenBank/DDBJ databases">
        <title>Nitrincola sp. nov. isolated from an Indian soda lake.</title>
        <authorList>
            <person name="Joshi A."/>
            <person name="Thite S.V."/>
            <person name="Joseph N."/>
            <person name="Dhotre D."/>
            <person name="Moorthy M."/>
            <person name="Shouche Y.S."/>
        </authorList>
    </citation>
    <scope>NUCLEOTIDE SEQUENCE [LARGE SCALE GENOMIC DNA]</scope>
    <source>
        <strain evidence="14 15">MEB193</strain>
    </source>
</reference>
<evidence type="ECO:0000256" key="4">
    <source>
        <dbReference type="ARBA" id="ARBA00016436"/>
    </source>
</evidence>
<dbReference type="OrthoDB" id="9766423at2"/>
<keyword evidence="10 13" id="KW-0067">ATP-binding</keyword>
<comment type="similarity">
    <text evidence="13">Belongs to the LpxK family.</text>
</comment>
<evidence type="ECO:0000256" key="3">
    <source>
        <dbReference type="ARBA" id="ARBA00012071"/>
    </source>
</evidence>
<evidence type="ECO:0000313" key="14">
    <source>
        <dbReference type="EMBL" id="KAA0875340.1"/>
    </source>
</evidence>
<dbReference type="InterPro" id="IPR003758">
    <property type="entry name" value="LpxK"/>
</dbReference>
<evidence type="ECO:0000256" key="13">
    <source>
        <dbReference type="HAMAP-Rule" id="MF_00409"/>
    </source>
</evidence>
<comment type="pathway">
    <text evidence="2 13">Glycolipid biosynthesis; lipid IV(A) biosynthesis; lipid IV(A) from (3R)-3-hydroxytetradecanoyl-[acyl-carrier-protein] and UDP-N-acetyl-alpha-D-glucosamine: step 6/6.</text>
</comment>
<dbReference type="PANTHER" id="PTHR42724">
    <property type="entry name" value="TETRAACYLDISACCHARIDE 4'-KINASE"/>
    <property type="match status" value="1"/>
</dbReference>
<feature type="binding site" evidence="13">
    <location>
        <begin position="57"/>
        <end position="64"/>
    </location>
    <ligand>
        <name>ATP</name>
        <dbReference type="ChEBI" id="CHEBI:30616"/>
    </ligand>
</feature>
<name>A0A5A9W3J8_9GAMM</name>
<comment type="catalytic activity">
    <reaction evidence="13">
        <text>a lipid A disaccharide + ATP = a lipid IVA + ADP + H(+)</text>
        <dbReference type="Rhea" id="RHEA:67840"/>
        <dbReference type="ChEBI" id="CHEBI:15378"/>
        <dbReference type="ChEBI" id="CHEBI:30616"/>
        <dbReference type="ChEBI" id="CHEBI:176343"/>
        <dbReference type="ChEBI" id="CHEBI:176425"/>
        <dbReference type="ChEBI" id="CHEBI:456216"/>
        <dbReference type="EC" id="2.7.1.130"/>
    </reaction>
</comment>
<evidence type="ECO:0000256" key="5">
    <source>
        <dbReference type="ARBA" id="ARBA00022516"/>
    </source>
</evidence>
<keyword evidence="8 13" id="KW-0547">Nucleotide-binding</keyword>
<dbReference type="PANTHER" id="PTHR42724:SF1">
    <property type="entry name" value="TETRAACYLDISACCHARIDE 4'-KINASE, MITOCHONDRIAL-RELATED"/>
    <property type="match status" value="1"/>
</dbReference>
<organism evidence="14 15">
    <name type="scientific">Nitrincola tapanii</name>
    <dbReference type="NCBI Taxonomy" id="1708751"/>
    <lineage>
        <taxon>Bacteria</taxon>
        <taxon>Pseudomonadati</taxon>
        <taxon>Pseudomonadota</taxon>
        <taxon>Gammaproteobacteria</taxon>
        <taxon>Oceanospirillales</taxon>
        <taxon>Oceanospirillaceae</taxon>
        <taxon>Nitrincola</taxon>
    </lineage>
</organism>
<evidence type="ECO:0000256" key="12">
    <source>
        <dbReference type="ARBA" id="ARBA00029757"/>
    </source>
</evidence>
<dbReference type="Pfam" id="PF02606">
    <property type="entry name" value="LpxK"/>
    <property type="match status" value="1"/>
</dbReference>
<keyword evidence="11 13" id="KW-0443">Lipid metabolism</keyword>
<evidence type="ECO:0000256" key="10">
    <source>
        <dbReference type="ARBA" id="ARBA00022840"/>
    </source>
</evidence>
<dbReference type="GO" id="GO:0009244">
    <property type="term" value="P:lipopolysaccharide core region biosynthetic process"/>
    <property type="evidence" value="ECO:0007669"/>
    <property type="project" value="TreeGrafter"/>
</dbReference>